<reference evidence="2 3" key="1">
    <citation type="submission" date="2018-08" db="EMBL/GenBank/DDBJ databases">
        <title>Meiothermus terrae DSM 26712 genome sequencing project.</title>
        <authorList>
            <person name="Da Costa M.S."/>
            <person name="Albuquerque L."/>
            <person name="Raposo P."/>
            <person name="Froufe H.J.C."/>
            <person name="Barroso C.S."/>
            <person name="Egas C."/>
        </authorList>
    </citation>
    <scope>NUCLEOTIDE SEQUENCE [LARGE SCALE GENOMIC DNA]</scope>
    <source>
        <strain evidence="2 3">DSM 26712</strain>
    </source>
</reference>
<dbReference type="OrthoDB" id="9805019at2"/>
<dbReference type="Gene3D" id="3.30.70.3400">
    <property type="match status" value="1"/>
</dbReference>
<dbReference type="InterPro" id="IPR054384">
    <property type="entry name" value="SecDF_P1_head"/>
</dbReference>
<dbReference type="Proteomes" id="UP000265715">
    <property type="component" value="Unassembled WGS sequence"/>
</dbReference>
<protein>
    <submittedName>
        <fullName evidence="2">Protein-export membrane protein SecD</fullName>
    </submittedName>
</protein>
<dbReference type="RefSeq" id="WP_119314212.1">
    <property type="nucleotide sequence ID" value="NZ_QXDL01000028.1"/>
</dbReference>
<dbReference type="Pfam" id="PF22599">
    <property type="entry name" value="SecDF_P1_head"/>
    <property type="match status" value="1"/>
</dbReference>
<evidence type="ECO:0000313" key="3">
    <source>
        <dbReference type="Proteomes" id="UP000265715"/>
    </source>
</evidence>
<dbReference type="EMBL" id="QXDL01000028">
    <property type="protein sequence ID" value="RIH88186.1"/>
    <property type="molecule type" value="Genomic_DNA"/>
</dbReference>
<organism evidence="2 3">
    <name type="scientific">Calidithermus terrae</name>
    <dbReference type="NCBI Taxonomy" id="1408545"/>
    <lineage>
        <taxon>Bacteria</taxon>
        <taxon>Thermotogati</taxon>
        <taxon>Deinococcota</taxon>
        <taxon>Deinococci</taxon>
        <taxon>Thermales</taxon>
        <taxon>Thermaceae</taxon>
        <taxon>Calidithermus</taxon>
    </lineage>
</organism>
<dbReference type="AlphaFoldDB" id="A0A399EXM1"/>
<sequence length="254" mass="27365">MSDRALTVVLLAVPLLLIAGLVASLSTAWDRWQAMQNAFEREVLLRVVTPDPSPDALERTRRVVQERLKAYGARRSRVQVQTPPRLRVQASGLSEDNYRRFLRSVTQVSRLEFRLVKPGAKGLTVSELREARAANPKLGEKDLMPPSALEPAALTNADLERAEAVSDSDGTPRVRLTFTPEGGRKLERLTGANPGRRLAVVLDGKVYTAPRIGGPISGGVAAVSASSAAEAKGLADKLQAAAVPLRLAVENPKP</sequence>
<evidence type="ECO:0000259" key="1">
    <source>
        <dbReference type="Pfam" id="PF22599"/>
    </source>
</evidence>
<gene>
    <name evidence="2" type="ORF">Mterra_01036</name>
</gene>
<feature type="domain" description="SecDF P1 head subdomain" evidence="1">
    <location>
        <begin position="149"/>
        <end position="244"/>
    </location>
</feature>
<proteinExistence type="predicted"/>
<accession>A0A399EXM1</accession>
<name>A0A399EXM1_9DEIN</name>
<keyword evidence="3" id="KW-1185">Reference proteome</keyword>
<dbReference type="Gene3D" id="3.30.1360.200">
    <property type="match status" value="1"/>
</dbReference>
<comment type="caution">
    <text evidence="2">The sequence shown here is derived from an EMBL/GenBank/DDBJ whole genome shotgun (WGS) entry which is preliminary data.</text>
</comment>
<evidence type="ECO:0000313" key="2">
    <source>
        <dbReference type="EMBL" id="RIH88186.1"/>
    </source>
</evidence>